<reference evidence="8 9" key="1">
    <citation type="submission" date="2018-05" db="EMBL/GenBank/DDBJ databases">
        <title>Flavobacterium sp. MEBiC07310.</title>
        <authorList>
            <person name="Baek K."/>
        </authorList>
    </citation>
    <scope>NUCLEOTIDE SEQUENCE [LARGE SCALE GENOMIC DNA]</scope>
    <source>
        <strain evidence="8 9">MEBiC07310</strain>
    </source>
</reference>
<accession>A0A2U8QW87</accession>
<dbReference type="EMBL" id="CP029463">
    <property type="protein sequence ID" value="AWM14164.1"/>
    <property type="molecule type" value="Genomic_DNA"/>
</dbReference>
<feature type="repeat" description="TPR" evidence="6">
    <location>
        <begin position="111"/>
        <end position="144"/>
    </location>
</feature>
<keyword evidence="5" id="KW-0902">Two-component regulatory system</keyword>
<keyword evidence="7" id="KW-1133">Transmembrane helix</keyword>
<dbReference type="CDD" id="cd16917">
    <property type="entry name" value="HATPase_UhpB-NarQ-NarX-like"/>
    <property type="match status" value="1"/>
</dbReference>
<dbReference type="Gene3D" id="1.25.40.10">
    <property type="entry name" value="Tetratricopeptide repeat domain"/>
    <property type="match status" value="2"/>
</dbReference>
<name>A0A2U8QW87_9FLAO</name>
<dbReference type="AlphaFoldDB" id="A0A2U8QW87"/>
<evidence type="ECO:0000313" key="8">
    <source>
        <dbReference type="EMBL" id="AWM14164.1"/>
    </source>
</evidence>
<keyword evidence="9" id="KW-1185">Reference proteome</keyword>
<keyword evidence="8" id="KW-0547">Nucleotide-binding</keyword>
<dbReference type="SUPFAM" id="SSF48452">
    <property type="entry name" value="TPR-like"/>
    <property type="match status" value="1"/>
</dbReference>
<evidence type="ECO:0000256" key="6">
    <source>
        <dbReference type="PROSITE-ProRule" id="PRU00339"/>
    </source>
</evidence>
<dbReference type="OrthoDB" id="943406at2"/>
<dbReference type="SMART" id="SM00028">
    <property type="entry name" value="TPR"/>
    <property type="match status" value="3"/>
</dbReference>
<dbReference type="InterPro" id="IPR050482">
    <property type="entry name" value="Sensor_HK_TwoCompSys"/>
</dbReference>
<dbReference type="InterPro" id="IPR036890">
    <property type="entry name" value="HATPase_C_sf"/>
</dbReference>
<sequence length="551" mass="63774">MIFRKIFSPIFFIILGLSLNSCDNKTFGLEEYERAKEKGEAFFDEEKYDSAFYYYNKAQFHCKEVASDSIIYPLLMMSEIQMIYCDFSGSETTLTEALPYVTGKTLEKYRTFIYNSLGLDYLEQKNFEEALKYYNKSFAITTNELSKCIIKNNIAYNYLEQEKYDIAREILDSIRNNNALVYGSKQYAKVIDNLGFAYFKEGNTNKAYHYLVESLQIRDSLGESHEKIASLMHLARFYQDSLTELTVDYAEKAYQAASNVKSPDDQIEALGILISNTTGTQSKEYFQKFMTTKDSIDLVRQMDKNQFAKIKYDYSLISKDAEIQKTQKIIYLLLVFIVLLSSLYIFFHIKRKNKIKLQLENQKTAYETETRISRKLHDELANDVFQTLSFVQTQDLDKNRASLVNDLDEIYKKTRNISRENNDIVTGKDFEADLVAMISDFQDKEVRIIIKKEEVNLDQISPEKQIAVYRVLRELLVNMKKYSQASLVVLNFSSDKELKVNYSDNGIGFEKKNVKGGIQSAENRIHSVNGTITFDTMPGKGLKVSIVIPKN</sequence>
<proteinExistence type="predicted"/>
<comment type="catalytic activity">
    <reaction evidence="1">
        <text>ATP + protein L-histidine = ADP + protein N-phospho-L-histidine.</text>
        <dbReference type="EC" id="2.7.13.3"/>
    </reaction>
</comment>
<dbReference type="GO" id="GO:0000160">
    <property type="term" value="P:phosphorelay signal transduction system"/>
    <property type="evidence" value="ECO:0007669"/>
    <property type="project" value="UniProtKB-KW"/>
</dbReference>
<dbReference type="EC" id="2.7.13.3" evidence="2"/>
<dbReference type="PROSITE" id="PS50005">
    <property type="entry name" value="TPR"/>
    <property type="match status" value="2"/>
</dbReference>
<dbReference type="PANTHER" id="PTHR24421">
    <property type="entry name" value="NITRATE/NITRITE SENSOR PROTEIN NARX-RELATED"/>
    <property type="match status" value="1"/>
</dbReference>
<dbReference type="Proteomes" id="UP000245429">
    <property type="component" value="Chromosome"/>
</dbReference>
<evidence type="ECO:0000256" key="3">
    <source>
        <dbReference type="ARBA" id="ARBA00022679"/>
    </source>
</evidence>
<evidence type="ECO:0000256" key="4">
    <source>
        <dbReference type="ARBA" id="ARBA00022777"/>
    </source>
</evidence>
<dbReference type="SUPFAM" id="SSF55874">
    <property type="entry name" value="ATPase domain of HSP90 chaperone/DNA topoisomerase II/histidine kinase"/>
    <property type="match status" value="1"/>
</dbReference>
<dbReference type="KEGG" id="fse:DI487_10100"/>
<dbReference type="GO" id="GO:0005524">
    <property type="term" value="F:ATP binding"/>
    <property type="evidence" value="ECO:0007669"/>
    <property type="project" value="UniProtKB-KW"/>
</dbReference>
<keyword evidence="6" id="KW-0802">TPR repeat</keyword>
<evidence type="ECO:0000313" key="9">
    <source>
        <dbReference type="Proteomes" id="UP000245429"/>
    </source>
</evidence>
<keyword evidence="3" id="KW-0808">Transferase</keyword>
<protein>
    <recommendedName>
        <fullName evidence="2">histidine kinase</fullName>
        <ecNumber evidence="2">2.7.13.3</ecNumber>
    </recommendedName>
</protein>
<gene>
    <name evidence="8" type="ORF">DI487_10100</name>
</gene>
<dbReference type="InterPro" id="IPR011990">
    <property type="entry name" value="TPR-like_helical_dom_sf"/>
</dbReference>
<keyword evidence="8" id="KW-0067">ATP-binding</keyword>
<evidence type="ECO:0000256" key="5">
    <source>
        <dbReference type="ARBA" id="ARBA00023012"/>
    </source>
</evidence>
<dbReference type="RefSeq" id="WP_109569530.1">
    <property type="nucleotide sequence ID" value="NZ_CP029463.1"/>
</dbReference>
<dbReference type="PANTHER" id="PTHR24421:SF10">
    <property type="entry name" value="NITRATE_NITRITE SENSOR PROTEIN NARQ"/>
    <property type="match status" value="1"/>
</dbReference>
<dbReference type="InterPro" id="IPR019734">
    <property type="entry name" value="TPR_rpt"/>
</dbReference>
<keyword evidence="7" id="KW-0812">Transmembrane</keyword>
<dbReference type="Pfam" id="PF13374">
    <property type="entry name" value="TPR_10"/>
    <property type="match status" value="1"/>
</dbReference>
<dbReference type="GO" id="GO:0004673">
    <property type="term" value="F:protein histidine kinase activity"/>
    <property type="evidence" value="ECO:0007669"/>
    <property type="project" value="UniProtKB-EC"/>
</dbReference>
<organism evidence="8 9">
    <name type="scientific">Flavobacterium sediminis</name>
    <dbReference type="NCBI Taxonomy" id="2201181"/>
    <lineage>
        <taxon>Bacteria</taxon>
        <taxon>Pseudomonadati</taxon>
        <taxon>Bacteroidota</taxon>
        <taxon>Flavobacteriia</taxon>
        <taxon>Flavobacteriales</taxon>
        <taxon>Flavobacteriaceae</taxon>
        <taxon>Flavobacterium</taxon>
    </lineage>
</organism>
<keyword evidence="4" id="KW-0418">Kinase</keyword>
<keyword evidence="7" id="KW-0472">Membrane</keyword>
<evidence type="ECO:0000256" key="1">
    <source>
        <dbReference type="ARBA" id="ARBA00000085"/>
    </source>
</evidence>
<dbReference type="Gene3D" id="3.30.565.10">
    <property type="entry name" value="Histidine kinase-like ATPase, C-terminal domain"/>
    <property type="match status" value="1"/>
</dbReference>
<evidence type="ECO:0000256" key="2">
    <source>
        <dbReference type="ARBA" id="ARBA00012438"/>
    </source>
</evidence>
<feature type="transmembrane region" description="Helical" evidence="7">
    <location>
        <begin position="329"/>
        <end position="347"/>
    </location>
</feature>
<evidence type="ECO:0000256" key="7">
    <source>
        <dbReference type="SAM" id="Phobius"/>
    </source>
</evidence>
<feature type="repeat" description="TPR" evidence="6">
    <location>
        <begin position="188"/>
        <end position="221"/>
    </location>
</feature>